<dbReference type="HOGENOM" id="CLU_2125822_0_0_1"/>
<evidence type="ECO:0000256" key="1">
    <source>
        <dbReference type="SAM" id="MobiDB-lite"/>
    </source>
</evidence>
<evidence type="ECO:0000313" key="3">
    <source>
        <dbReference type="EnsemblProtists" id="EKX46866"/>
    </source>
</evidence>
<evidence type="ECO:0000313" key="4">
    <source>
        <dbReference type="Proteomes" id="UP000011087"/>
    </source>
</evidence>
<feature type="region of interest" description="Disordered" evidence="1">
    <location>
        <begin position="76"/>
        <end position="96"/>
    </location>
</feature>
<dbReference type="PaxDb" id="55529-EKX46866"/>
<organism evidence="2">
    <name type="scientific">Guillardia theta (strain CCMP2712)</name>
    <name type="common">Cryptophyte</name>
    <dbReference type="NCBI Taxonomy" id="905079"/>
    <lineage>
        <taxon>Eukaryota</taxon>
        <taxon>Cryptophyceae</taxon>
        <taxon>Pyrenomonadales</taxon>
        <taxon>Geminigeraceae</taxon>
        <taxon>Guillardia</taxon>
    </lineage>
</organism>
<dbReference type="EnsemblProtists" id="EKX46866">
    <property type="protein sequence ID" value="EKX46866"/>
    <property type="gene ID" value="GUITHDRAFT_107222"/>
</dbReference>
<reference evidence="2 4" key="1">
    <citation type="journal article" date="2012" name="Nature">
        <title>Algal genomes reveal evolutionary mosaicism and the fate of nucleomorphs.</title>
        <authorList>
            <consortium name="DOE Joint Genome Institute"/>
            <person name="Curtis B.A."/>
            <person name="Tanifuji G."/>
            <person name="Burki F."/>
            <person name="Gruber A."/>
            <person name="Irimia M."/>
            <person name="Maruyama S."/>
            <person name="Arias M.C."/>
            <person name="Ball S.G."/>
            <person name="Gile G.H."/>
            <person name="Hirakawa Y."/>
            <person name="Hopkins J.F."/>
            <person name="Kuo A."/>
            <person name="Rensing S.A."/>
            <person name="Schmutz J."/>
            <person name="Symeonidi A."/>
            <person name="Elias M."/>
            <person name="Eveleigh R.J."/>
            <person name="Herman E.K."/>
            <person name="Klute M.J."/>
            <person name="Nakayama T."/>
            <person name="Obornik M."/>
            <person name="Reyes-Prieto A."/>
            <person name="Armbrust E.V."/>
            <person name="Aves S.J."/>
            <person name="Beiko R.G."/>
            <person name="Coutinho P."/>
            <person name="Dacks J.B."/>
            <person name="Durnford D.G."/>
            <person name="Fast N.M."/>
            <person name="Green B.R."/>
            <person name="Grisdale C.J."/>
            <person name="Hempel F."/>
            <person name="Henrissat B."/>
            <person name="Hoppner M.P."/>
            <person name="Ishida K."/>
            <person name="Kim E."/>
            <person name="Koreny L."/>
            <person name="Kroth P.G."/>
            <person name="Liu Y."/>
            <person name="Malik S.B."/>
            <person name="Maier U.G."/>
            <person name="McRose D."/>
            <person name="Mock T."/>
            <person name="Neilson J.A."/>
            <person name="Onodera N.T."/>
            <person name="Poole A.M."/>
            <person name="Pritham E.J."/>
            <person name="Richards T.A."/>
            <person name="Rocap G."/>
            <person name="Roy S.W."/>
            <person name="Sarai C."/>
            <person name="Schaack S."/>
            <person name="Shirato S."/>
            <person name="Slamovits C.H."/>
            <person name="Spencer D.F."/>
            <person name="Suzuki S."/>
            <person name="Worden A.Z."/>
            <person name="Zauner S."/>
            <person name="Barry K."/>
            <person name="Bell C."/>
            <person name="Bharti A.K."/>
            <person name="Crow J.A."/>
            <person name="Grimwood J."/>
            <person name="Kramer R."/>
            <person name="Lindquist E."/>
            <person name="Lucas S."/>
            <person name="Salamov A."/>
            <person name="McFadden G.I."/>
            <person name="Lane C.E."/>
            <person name="Keeling P.J."/>
            <person name="Gray M.W."/>
            <person name="Grigoriev I.V."/>
            <person name="Archibald J.M."/>
        </authorList>
    </citation>
    <scope>NUCLEOTIDE SEQUENCE</scope>
    <source>
        <strain evidence="2 4">CCMP2712</strain>
    </source>
</reference>
<name>L1JEF9_GUITC</name>
<protein>
    <submittedName>
        <fullName evidence="2 3">Uncharacterized protein</fullName>
    </submittedName>
</protein>
<proteinExistence type="predicted"/>
<reference evidence="3" key="3">
    <citation type="submission" date="2015-06" db="UniProtKB">
        <authorList>
            <consortium name="EnsemblProtists"/>
        </authorList>
    </citation>
    <scope>IDENTIFICATION</scope>
</reference>
<accession>L1JEF9</accession>
<keyword evidence="4" id="KW-1185">Reference proteome</keyword>
<dbReference type="GeneID" id="17303616"/>
<reference evidence="4" key="2">
    <citation type="submission" date="2012-11" db="EMBL/GenBank/DDBJ databases">
        <authorList>
            <person name="Kuo A."/>
            <person name="Curtis B.A."/>
            <person name="Tanifuji G."/>
            <person name="Burki F."/>
            <person name="Gruber A."/>
            <person name="Irimia M."/>
            <person name="Maruyama S."/>
            <person name="Arias M.C."/>
            <person name="Ball S.G."/>
            <person name="Gile G.H."/>
            <person name="Hirakawa Y."/>
            <person name="Hopkins J.F."/>
            <person name="Rensing S.A."/>
            <person name="Schmutz J."/>
            <person name="Symeonidi A."/>
            <person name="Elias M."/>
            <person name="Eveleigh R.J."/>
            <person name="Herman E.K."/>
            <person name="Klute M.J."/>
            <person name="Nakayama T."/>
            <person name="Obornik M."/>
            <person name="Reyes-Prieto A."/>
            <person name="Armbrust E.V."/>
            <person name="Aves S.J."/>
            <person name="Beiko R.G."/>
            <person name="Coutinho P."/>
            <person name="Dacks J.B."/>
            <person name="Durnford D.G."/>
            <person name="Fast N.M."/>
            <person name="Green B.R."/>
            <person name="Grisdale C."/>
            <person name="Hempe F."/>
            <person name="Henrissat B."/>
            <person name="Hoppner M.P."/>
            <person name="Ishida K.-I."/>
            <person name="Kim E."/>
            <person name="Koreny L."/>
            <person name="Kroth P.G."/>
            <person name="Liu Y."/>
            <person name="Malik S.-B."/>
            <person name="Maier U.G."/>
            <person name="McRose D."/>
            <person name="Mock T."/>
            <person name="Neilson J.A."/>
            <person name="Onodera N.T."/>
            <person name="Poole A.M."/>
            <person name="Pritham E.J."/>
            <person name="Richards T.A."/>
            <person name="Rocap G."/>
            <person name="Roy S.W."/>
            <person name="Sarai C."/>
            <person name="Schaack S."/>
            <person name="Shirato S."/>
            <person name="Slamovits C.H."/>
            <person name="Spencer D.F."/>
            <person name="Suzuki S."/>
            <person name="Worden A.Z."/>
            <person name="Zauner S."/>
            <person name="Barry K."/>
            <person name="Bell C."/>
            <person name="Bharti A.K."/>
            <person name="Crow J.A."/>
            <person name="Grimwood J."/>
            <person name="Kramer R."/>
            <person name="Lindquist E."/>
            <person name="Lucas S."/>
            <person name="Salamov A."/>
            <person name="McFadden G.I."/>
            <person name="Lane C.E."/>
            <person name="Keeling P.J."/>
            <person name="Gray M.W."/>
            <person name="Grigoriev I.V."/>
            <person name="Archibald J.M."/>
        </authorList>
    </citation>
    <scope>NUCLEOTIDE SEQUENCE</scope>
    <source>
        <strain evidence="4">CCMP2712</strain>
    </source>
</reference>
<dbReference type="AlphaFoldDB" id="L1JEF9"/>
<sequence length="114" mass="12775">MAPKSFQIIRDLRMYAASATEPRKSFRLNEAQKACMDDMVARAKSKATEELDAPTAKNFVFNNILVARVKLNSASKANGSVEDPESTRKRSVPESEESALCRKLTCTRHDIHVF</sequence>
<dbReference type="KEGG" id="gtt:GUITHDRAFT_107222"/>
<dbReference type="RefSeq" id="XP_005833846.1">
    <property type="nucleotide sequence ID" value="XM_005833789.1"/>
</dbReference>
<dbReference type="Proteomes" id="UP000011087">
    <property type="component" value="Unassembled WGS sequence"/>
</dbReference>
<evidence type="ECO:0000313" key="2">
    <source>
        <dbReference type="EMBL" id="EKX46866.1"/>
    </source>
</evidence>
<gene>
    <name evidence="2" type="ORF">GUITHDRAFT_107222</name>
</gene>
<dbReference type="EMBL" id="JH992992">
    <property type="protein sequence ID" value="EKX46866.1"/>
    <property type="molecule type" value="Genomic_DNA"/>
</dbReference>